<protein>
    <submittedName>
        <fullName evidence="5">Uncharacterized protein</fullName>
    </submittedName>
</protein>
<dbReference type="PIRSF" id="PIRSF006779">
    <property type="entry name" value="UCP006779"/>
    <property type="match status" value="1"/>
</dbReference>
<evidence type="ECO:0000259" key="3">
    <source>
        <dbReference type="Pfam" id="PF01887"/>
    </source>
</evidence>
<dbReference type="Gene3D" id="3.40.50.10790">
    <property type="entry name" value="S-adenosyl-l-methionine hydroxide adenosyltransferase, N-terminal"/>
    <property type="match status" value="1"/>
</dbReference>
<comment type="similarity">
    <text evidence="2">Belongs to the SAM hydrolase / SAM-dependent halogenase family.</text>
</comment>
<dbReference type="Gene3D" id="2.40.30.90">
    <property type="entry name" value="Bacterial fluorinating enzyme like"/>
    <property type="match status" value="1"/>
</dbReference>
<dbReference type="InterPro" id="IPR023228">
    <property type="entry name" value="SAM_OH_AdoTrfase_N_sf"/>
</dbReference>
<dbReference type="Proteomes" id="UP000231658">
    <property type="component" value="Unassembled WGS sequence"/>
</dbReference>
<sequence length="241" mass="26608">MIFTFTDFGVLGPYLGQMKAAVLNVAPEEKVIDLMVDAPAFNIEASAQLLSGLLTNMGQGHVYLCVVDPGVGGTRKAICLKCDGSWFVGPDNGLFSQIISNAQEIESYEILWRPEVLSKSFHGRDLFAPVVAMISQNIEFKKQAIDRNNLTIFENIHKNCKVIYIDVYGNCWTGIKQSQCGMETCFIIGNEKVKYADVFCDTEEGGAFWYYNSSGFVEIAINQGSASKELKLDVGSQINRA</sequence>
<dbReference type="EMBL" id="FLYE01000001">
    <property type="protein sequence ID" value="SCA54898.1"/>
    <property type="molecule type" value="Genomic_DNA"/>
</dbReference>
<dbReference type="InterPro" id="IPR023227">
    <property type="entry name" value="SAM_OH_AdoTrfase_C_sf"/>
</dbReference>
<feature type="domain" description="S-adenosyl-l-methionine hydroxide adenosyltransferase N-terminal" evidence="3">
    <location>
        <begin position="4"/>
        <end position="141"/>
    </location>
</feature>
<dbReference type="Pfam" id="PF01887">
    <property type="entry name" value="SAM_HAT_N"/>
    <property type="match status" value="1"/>
</dbReference>
<dbReference type="RefSeq" id="WP_069185633.1">
    <property type="nucleotide sequence ID" value="NZ_FLYE01000001.1"/>
</dbReference>
<keyword evidence="1" id="KW-0949">S-adenosyl-L-methionine</keyword>
<evidence type="ECO:0000313" key="5">
    <source>
        <dbReference type="EMBL" id="SCA54898.1"/>
    </source>
</evidence>
<dbReference type="InterPro" id="IPR046470">
    <property type="entry name" value="SAM_HAT_C"/>
</dbReference>
<dbReference type="InterPro" id="IPR046469">
    <property type="entry name" value="SAM_HAT_N"/>
</dbReference>
<evidence type="ECO:0000313" key="6">
    <source>
        <dbReference type="Proteomes" id="UP000231658"/>
    </source>
</evidence>
<gene>
    <name evidence="5" type="ORF">MTBPR1_10145</name>
</gene>
<evidence type="ECO:0000256" key="2">
    <source>
        <dbReference type="ARBA" id="ARBA00024035"/>
    </source>
</evidence>
<proteinExistence type="inferred from homology"/>
<reference evidence="5 6" key="1">
    <citation type="submission" date="2016-07" db="EMBL/GenBank/DDBJ databases">
        <authorList>
            <person name="Lefevre C.T."/>
        </authorList>
    </citation>
    <scope>NUCLEOTIDE SEQUENCE [LARGE SCALE GENOMIC DNA]</scope>
    <source>
        <strain evidence="5">PR1</strain>
    </source>
</reference>
<name>A0A1C3RCC3_9PROT</name>
<dbReference type="STRING" id="1867952.MTBPR1_10145"/>
<evidence type="ECO:0000256" key="1">
    <source>
        <dbReference type="ARBA" id="ARBA00022691"/>
    </source>
</evidence>
<accession>A0A1C3RCC3</accession>
<dbReference type="Pfam" id="PF20257">
    <property type="entry name" value="SAM_HAT_C"/>
    <property type="match status" value="1"/>
</dbReference>
<dbReference type="InterPro" id="IPR002747">
    <property type="entry name" value="SAM_OH_AdoTrfase"/>
</dbReference>
<dbReference type="PANTHER" id="PTHR35092:SF1">
    <property type="entry name" value="CHLORINASE MJ1651"/>
    <property type="match status" value="1"/>
</dbReference>
<dbReference type="PANTHER" id="PTHR35092">
    <property type="entry name" value="CHLORINASE MJ1651"/>
    <property type="match status" value="1"/>
</dbReference>
<dbReference type="OrthoDB" id="9792195at2"/>
<dbReference type="AlphaFoldDB" id="A0A1C3RCC3"/>
<dbReference type="SUPFAM" id="SSF102522">
    <property type="entry name" value="Bacterial fluorinating enzyme, N-terminal domain"/>
    <property type="match status" value="1"/>
</dbReference>
<keyword evidence="6" id="KW-1185">Reference proteome</keyword>
<feature type="domain" description="S-adenosyl-l-methionine hydroxide adenosyltransferase C-terminal" evidence="4">
    <location>
        <begin position="161"/>
        <end position="238"/>
    </location>
</feature>
<evidence type="ECO:0000259" key="4">
    <source>
        <dbReference type="Pfam" id="PF20257"/>
    </source>
</evidence>
<dbReference type="SUPFAM" id="SSF101852">
    <property type="entry name" value="Bacterial fluorinating enzyme, C-terminal domain"/>
    <property type="match status" value="1"/>
</dbReference>
<organism evidence="5 6">
    <name type="scientific">Candidatus Terasakiella magnetica</name>
    <dbReference type="NCBI Taxonomy" id="1867952"/>
    <lineage>
        <taxon>Bacteria</taxon>
        <taxon>Pseudomonadati</taxon>
        <taxon>Pseudomonadota</taxon>
        <taxon>Alphaproteobacteria</taxon>
        <taxon>Rhodospirillales</taxon>
        <taxon>Terasakiellaceae</taxon>
        <taxon>Terasakiella</taxon>
    </lineage>
</organism>